<dbReference type="InterPro" id="IPR001087">
    <property type="entry name" value="GDSL"/>
</dbReference>
<protein>
    <recommendedName>
        <fullName evidence="4">GDSL esterase/lipase</fullName>
    </recommendedName>
</protein>
<dbReference type="GO" id="GO:0016788">
    <property type="term" value="F:hydrolase activity, acting on ester bonds"/>
    <property type="evidence" value="ECO:0007669"/>
    <property type="project" value="InterPro"/>
</dbReference>
<dbReference type="CDD" id="cd01837">
    <property type="entry name" value="SGNH_plant_lipase_like"/>
    <property type="match status" value="1"/>
</dbReference>
<dbReference type="AlphaFoldDB" id="A0AAD3XI67"/>
<comment type="similarity">
    <text evidence="1">Belongs to the 'GDSL' lipolytic enzyme family.</text>
</comment>
<name>A0AAD3XI67_NEPGR</name>
<comment type="caution">
    <text evidence="2">The sequence shown here is derived from an EMBL/GenBank/DDBJ whole genome shotgun (WGS) entry which is preliminary data.</text>
</comment>
<dbReference type="Gene3D" id="3.40.50.1110">
    <property type="entry name" value="SGNH hydrolase"/>
    <property type="match status" value="1"/>
</dbReference>
<dbReference type="InterPro" id="IPR050592">
    <property type="entry name" value="GDSL_lipolytic_enzyme"/>
</dbReference>
<evidence type="ECO:0008006" key="4">
    <source>
        <dbReference type="Google" id="ProtNLM"/>
    </source>
</evidence>
<dbReference type="Proteomes" id="UP001279734">
    <property type="component" value="Unassembled WGS sequence"/>
</dbReference>
<dbReference type="InterPro" id="IPR035669">
    <property type="entry name" value="SGNH_plant_lipase-like"/>
</dbReference>
<reference evidence="2" key="1">
    <citation type="submission" date="2023-05" db="EMBL/GenBank/DDBJ databases">
        <title>Nepenthes gracilis genome sequencing.</title>
        <authorList>
            <person name="Fukushima K."/>
        </authorList>
    </citation>
    <scope>NUCLEOTIDE SEQUENCE</scope>
    <source>
        <strain evidence="2">SING2019-196</strain>
    </source>
</reference>
<dbReference type="PANTHER" id="PTHR45642:SF3">
    <property type="entry name" value="OS09G0540400 PROTEIN"/>
    <property type="match status" value="1"/>
</dbReference>
<evidence type="ECO:0000256" key="1">
    <source>
        <dbReference type="ARBA" id="ARBA00008668"/>
    </source>
</evidence>
<dbReference type="EMBL" id="BSYO01000005">
    <property type="protein sequence ID" value="GMH05487.1"/>
    <property type="molecule type" value="Genomic_DNA"/>
</dbReference>
<sequence>MGLNTPVSAVFVFGDSTSDPGNNNFVSTPFRSNFTPYGRDFANHKATGRFTNGRLTSDFIAGYAGIKEYVPPYLDPTLSDEELLTGVSFASAASGYDPFTPRISKVIPMQKQLEYFKEYRSRIEQVIGKDKATQLVERALFLIVAGTNDFVLNYYAVPFRRVTFTVPQYQLFVLQIVHQFIQDLWGQGARKILVAGLPPMGCLPIVITTNAFTNNIFNHQRNCVESLSTVARNYNQLLQLELNIINIRLAAADPRTAIFYLDIYAPLAYLVQGPGRLGFEVVSRGCCGTGYVETSFLCNSKSHVCSDASKYVFWDSIHPTERAYYLVFMALRPVIDFIIRK</sequence>
<organism evidence="2 3">
    <name type="scientific">Nepenthes gracilis</name>
    <name type="common">Slender pitcher plant</name>
    <dbReference type="NCBI Taxonomy" id="150966"/>
    <lineage>
        <taxon>Eukaryota</taxon>
        <taxon>Viridiplantae</taxon>
        <taxon>Streptophyta</taxon>
        <taxon>Embryophyta</taxon>
        <taxon>Tracheophyta</taxon>
        <taxon>Spermatophyta</taxon>
        <taxon>Magnoliopsida</taxon>
        <taxon>eudicotyledons</taxon>
        <taxon>Gunneridae</taxon>
        <taxon>Pentapetalae</taxon>
        <taxon>Caryophyllales</taxon>
        <taxon>Nepenthaceae</taxon>
        <taxon>Nepenthes</taxon>
    </lineage>
</organism>
<dbReference type="SUPFAM" id="SSF52266">
    <property type="entry name" value="SGNH hydrolase"/>
    <property type="match status" value="1"/>
</dbReference>
<keyword evidence="3" id="KW-1185">Reference proteome</keyword>
<evidence type="ECO:0000313" key="2">
    <source>
        <dbReference type="EMBL" id="GMH05487.1"/>
    </source>
</evidence>
<gene>
    <name evidence="2" type="ORF">Nepgr_007327</name>
</gene>
<accession>A0AAD3XI67</accession>
<dbReference type="PANTHER" id="PTHR45642">
    <property type="entry name" value="GDSL ESTERASE/LIPASE EXL3"/>
    <property type="match status" value="1"/>
</dbReference>
<evidence type="ECO:0000313" key="3">
    <source>
        <dbReference type="Proteomes" id="UP001279734"/>
    </source>
</evidence>
<dbReference type="Pfam" id="PF00657">
    <property type="entry name" value="Lipase_GDSL"/>
    <property type="match status" value="1"/>
</dbReference>
<dbReference type="InterPro" id="IPR036514">
    <property type="entry name" value="SGNH_hydro_sf"/>
</dbReference>
<proteinExistence type="inferred from homology"/>